<sequence length="155" mass="17232">MITNKTADKIAELSAKPITDQLKPIAYEYVVEFFCLPRCGETPDGELCPAAKDAHLLATGGKYWIKMPCGFLQGGQCTIYPDRPLACFLYPFNPGGESGDGRMAIALESRCPEAQRITRDIYMASWRIRQSYRSLGNEDFVKVLAGELEEVMPGE</sequence>
<protein>
    <recommendedName>
        <fullName evidence="2">YkgJ family cysteine cluster protein</fullName>
    </recommendedName>
</protein>
<gene>
    <name evidence="1" type="ORF">S12H4_46671</name>
</gene>
<evidence type="ECO:0000313" key="1">
    <source>
        <dbReference type="EMBL" id="GAJ04534.1"/>
    </source>
</evidence>
<organism evidence="1">
    <name type="scientific">marine sediment metagenome</name>
    <dbReference type="NCBI Taxonomy" id="412755"/>
    <lineage>
        <taxon>unclassified sequences</taxon>
        <taxon>metagenomes</taxon>
        <taxon>ecological metagenomes</taxon>
    </lineage>
</organism>
<dbReference type="AlphaFoldDB" id="X1TGZ9"/>
<dbReference type="Pfam" id="PF03692">
    <property type="entry name" value="CxxCxxCC"/>
    <property type="match status" value="1"/>
</dbReference>
<dbReference type="InterPro" id="IPR005358">
    <property type="entry name" value="Puta_zinc/iron-chelating_dom"/>
</dbReference>
<proteinExistence type="predicted"/>
<accession>X1TGZ9</accession>
<name>X1TGZ9_9ZZZZ</name>
<reference evidence="1" key="1">
    <citation type="journal article" date="2014" name="Front. Microbiol.">
        <title>High frequency of phylogenetically diverse reductive dehalogenase-homologous genes in deep subseafloor sedimentary metagenomes.</title>
        <authorList>
            <person name="Kawai M."/>
            <person name="Futagami T."/>
            <person name="Toyoda A."/>
            <person name="Takaki Y."/>
            <person name="Nishi S."/>
            <person name="Hori S."/>
            <person name="Arai W."/>
            <person name="Tsubouchi T."/>
            <person name="Morono Y."/>
            <person name="Uchiyama I."/>
            <person name="Ito T."/>
            <person name="Fujiyama A."/>
            <person name="Inagaki F."/>
            <person name="Takami H."/>
        </authorList>
    </citation>
    <scope>NUCLEOTIDE SEQUENCE</scope>
    <source>
        <strain evidence="1">Expedition CK06-06</strain>
    </source>
</reference>
<dbReference type="EMBL" id="BARW01028986">
    <property type="protein sequence ID" value="GAJ04534.1"/>
    <property type="molecule type" value="Genomic_DNA"/>
</dbReference>
<comment type="caution">
    <text evidence="1">The sequence shown here is derived from an EMBL/GenBank/DDBJ whole genome shotgun (WGS) entry which is preliminary data.</text>
</comment>
<evidence type="ECO:0008006" key="2">
    <source>
        <dbReference type="Google" id="ProtNLM"/>
    </source>
</evidence>